<sequence>MEKYIFVFAIFTFCTIVIATLSVIAMKEEPKITNPCTMDDYLKIMTSYISHKGVIKFEAELSENCRNQKPNPEEIKNFRKSLINIINSCNSIKSDVRKTIREPIMTLFTSVDPDPKHNEVTERTLKNWGYFLPSINLVMFTNDTRIAKQSRDHGWSVLPVVKVGVEGLPVLKAMFQQVIQNFSTHYYGYANGDILLTETLLESLSTARKHFNRDENVMLTGRRINVPHLTNKELVSYQYMEKVAKERGKLFVISSEDYFITTKHFAWQNIPDFVIGRPAYDNWLVAHARCNNIKVIDTTNTILAIHQTTDKGDKTGHAHSNANYNDELLVSIQAPRNYVKGFITCPEWYSFENLCGNVEIAKRLTIPPACAC</sequence>
<keyword evidence="1" id="KW-1133">Transmembrane helix</keyword>
<keyword evidence="3" id="KW-1185">Reference proteome</keyword>
<proteinExistence type="predicted"/>
<evidence type="ECO:0000313" key="2">
    <source>
        <dbReference type="EMBL" id="OWF41188.1"/>
    </source>
</evidence>
<accession>A0A210PXG3</accession>
<comment type="caution">
    <text evidence="2">The sequence shown here is derived from an EMBL/GenBank/DDBJ whole genome shotgun (WGS) entry which is preliminary data.</text>
</comment>
<reference evidence="2 3" key="1">
    <citation type="journal article" date="2017" name="Nat. Ecol. Evol.">
        <title>Scallop genome provides insights into evolution of bilaterian karyotype and development.</title>
        <authorList>
            <person name="Wang S."/>
            <person name="Zhang J."/>
            <person name="Jiao W."/>
            <person name="Li J."/>
            <person name="Xun X."/>
            <person name="Sun Y."/>
            <person name="Guo X."/>
            <person name="Huan P."/>
            <person name="Dong B."/>
            <person name="Zhang L."/>
            <person name="Hu X."/>
            <person name="Sun X."/>
            <person name="Wang J."/>
            <person name="Zhao C."/>
            <person name="Wang Y."/>
            <person name="Wang D."/>
            <person name="Huang X."/>
            <person name="Wang R."/>
            <person name="Lv J."/>
            <person name="Li Y."/>
            <person name="Zhang Z."/>
            <person name="Liu B."/>
            <person name="Lu W."/>
            <person name="Hui Y."/>
            <person name="Liang J."/>
            <person name="Zhou Z."/>
            <person name="Hou R."/>
            <person name="Li X."/>
            <person name="Liu Y."/>
            <person name="Li H."/>
            <person name="Ning X."/>
            <person name="Lin Y."/>
            <person name="Zhao L."/>
            <person name="Xing Q."/>
            <person name="Dou J."/>
            <person name="Li Y."/>
            <person name="Mao J."/>
            <person name="Guo H."/>
            <person name="Dou H."/>
            <person name="Li T."/>
            <person name="Mu C."/>
            <person name="Jiang W."/>
            <person name="Fu Q."/>
            <person name="Fu X."/>
            <person name="Miao Y."/>
            <person name="Liu J."/>
            <person name="Yu Q."/>
            <person name="Li R."/>
            <person name="Liao H."/>
            <person name="Li X."/>
            <person name="Kong Y."/>
            <person name="Jiang Z."/>
            <person name="Chourrout D."/>
            <person name="Li R."/>
            <person name="Bao Z."/>
        </authorList>
    </citation>
    <scope>NUCLEOTIDE SEQUENCE [LARGE SCALE GENOMIC DNA]</scope>
    <source>
        <strain evidence="2 3">PY_sf001</strain>
    </source>
</reference>
<dbReference type="Proteomes" id="UP000242188">
    <property type="component" value="Unassembled WGS sequence"/>
</dbReference>
<dbReference type="AlphaFoldDB" id="A0A210PXG3"/>
<gene>
    <name evidence="2" type="ORF">KP79_PYT09832</name>
</gene>
<keyword evidence="1" id="KW-0472">Membrane</keyword>
<dbReference type="EMBL" id="NEDP02005416">
    <property type="protein sequence ID" value="OWF41188.1"/>
    <property type="molecule type" value="Genomic_DNA"/>
</dbReference>
<evidence type="ECO:0000313" key="3">
    <source>
        <dbReference type="Proteomes" id="UP000242188"/>
    </source>
</evidence>
<keyword evidence="1" id="KW-0812">Transmembrane</keyword>
<feature type="transmembrane region" description="Helical" evidence="1">
    <location>
        <begin position="6"/>
        <end position="25"/>
    </location>
</feature>
<dbReference type="OrthoDB" id="6046730at2759"/>
<evidence type="ECO:0000256" key="1">
    <source>
        <dbReference type="SAM" id="Phobius"/>
    </source>
</evidence>
<name>A0A210PXG3_MIZYE</name>
<protein>
    <submittedName>
        <fullName evidence="2">Uncharacterized protein</fullName>
    </submittedName>
</protein>
<organism evidence="2 3">
    <name type="scientific">Mizuhopecten yessoensis</name>
    <name type="common">Japanese scallop</name>
    <name type="synonym">Patinopecten yessoensis</name>
    <dbReference type="NCBI Taxonomy" id="6573"/>
    <lineage>
        <taxon>Eukaryota</taxon>
        <taxon>Metazoa</taxon>
        <taxon>Spiralia</taxon>
        <taxon>Lophotrochozoa</taxon>
        <taxon>Mollusca</taxon>
        <taxon>Bivalvia</taxon>
        <taxon>Autobranchia</taxon>
        <taxon>Pteriomorphia</taxon>
        <taxon>Pectinida</taxon>
        <taxon>Pectinoidea</taxon>
        <taxon>Pectinidae</taxon>
        <taxon>Mizuhopecten</taxon>
    </lineage>
</organism>